<dbReference type="Pfam" id="PF25052">
    <property type="entry name" value="AtDEF-like"/>
    <property type="match status" value="1"/>
</dbReference>
<keyword evidence="3" id="KW-0295">Fungicide</keyword>
<keyword evidence="2" id="KW-0929">Antimicrobial</keyword>
<organism evidence="5 6">
    <name type="scientific">Papaver somniferum</name>
    <name type="common">Opium poppy</name>
    <dbReference type="NCBI Taxonomy" id="3469"/>
    <lineage>
        <taxon>Eukaryota</taxon>
        <taxon>Viridiplantae</taxon>
        <taxon>Streptophyta</taxon>
        <taxon>Embryophyta</taxon>
        <taxon>Tracheophyta</taxon>
        <taxon>Spermatophyta</taxon>
        <taxon>Magnoliopsida</taxon>
        <taxon>Ranunculales</taxon>
        <taxon>Papaveraceae</taxon>
        <taxon>Papaveroideae</taxon>
        <taxon>Papaver</taxon>
    </lineage>
</organism>
<sequence>MTSVKWFSLTQVVISLIFGFILISSLASAGRTIDGVLPQDRVPNINCRVLRDVCNQNKECTSQCKNQSFSEGICIPYRLDPLGAKHCCCY</sequence>
<proteinExistence type="inferred from homology"/>
<dbReference type="EMBL" id="CM010716">
    <property type="protein sequence ID" value="RZC52810.1"/>
    <property type="molecule type" value="Genomic_DNA"/>
</dbReference>
<protein>
    <submittedName>
        <fullName evidence="5">Uncharacterized protein</fullName>
    </submittedName>
</protein>
<dbReference type="Proteomes" id="UP000316621">
    <property type="component" value="Chromosome 2"/>
</dbReference>
<reference evidence="5 6" key="1">
    <citation type="journal article" date="2018" name="Science">
        <title>The opium poppy genome and morphinan production.</title>
        <authorList>
            <person name="Guo L."/>
            <person name="Winzer T."/>
            <person name="Yang X."/>
            <person name="Li Y."/>
            <person name="Ning Z."/>
            <person name="He Z."/>
            <person name="Teodor R."/>
            <person name="Lu Y."/>
            <person name="Bowser T.A."/>
            <person name="Graham I.A."/>
            <person name="Ye K."/>
        </authorList>
    </citation>
    <scope>NUCLEOTIDE SEQUENCE [LARGE SCALE GENOMIC DNA]</scope>
    <source>
        <strain evidence="6">cv. HN1</strain>
        <tissue evidence="5">Leaves</tissue>
    </source>
</reference>
<keyword evidence="6" id="KW-1185">Reference proteome</keyword>
<evidence type="ECO:0000256" key="4">
    <source>
        <dbReference type="ARBA" id="ARBA00022821"/>
    </source>
</evidence>
<dbReference type="InterPro" id="IPR010851">
    <property type="entry name" value="DEFL"/>
</dbReference>
<dbReference type="GO" id="GO:0031640">
    <property type="term" value="P:killing of cells of another organism"/>
    <property type="evidence" value="ECO:0007669"/>
    <property type="project" value="UniProtKB-KW"/>
</dbReference>
<gene>
    <name evidence="5" type="ORF">C5167_021236</name>
</gene>
<comment type="similarity">
    <text evidence="1">Belongs to the DEFL family.</text>
</comment>
<keyword evidence="4" id="KW-0611">Plant defense</keyword>
<accession>A0A4Y7IYE0</accession>
<evidence type="ECO:0000313" key="5">
    <source>
        <dbReference type="EMBL" id="RZC52810.1"/>
    </source>
</evidence>
<dbReference type="AlphaFoldDB" id="A0A4Y7IYE0"/>
<evidence type="ECO:0000256" key="1">
    <source>
        <dbReference type="ARBA" id="ARBA00006722"/>
    </source>
</evidence>
<dbReference type="GO" id="GO:0050832">
    <property type="term" value="P:defense response to fungus"/>
    <property type="evidence" value="ECO:0007669"/>
    <property type="project" value="UniProtKB-KW"/>
</dbReference>
<name>A0A4Y7IYE0_PAPSO</name>
<evidence type="ECO:0000313" key="6">
    <source>
        <dbReference type="Proteomes" id="UP000316621"/>
    </source>
</evidence>
<evidence type="ECO:0000256" key="2">
    <source>
        <dbReference type="ARBA" id="ARBA00022529"/>
    </source>
</evidence>
<evidence type="ECO:0000256" key="3">
    <source>
        <dbReference type="ARBA" id="ARBA00022577"/>
    </source>
</evidence>
<dbReference type="Gramene" id="RZC52810">
    <property type="protein sequence ID" value="RZC52810"/>
    <property type="gene ID" value="C5167_021236"/>
</dbReference>